<dbReference type="Gene3D" id="3.40.50.1820">
    <property type="entry name" value="alpha/beta hydrolase"/>
    <property type="match status" value="1"/>
</dbReference>
<organism evidence="2">
    <name type="scientific">Alsobacter sp. KACC 23698</name>
    <dbReference type="NCBI Taxonomy" id="3149229"/>
    <lineage>
        <taxon>Bacteria</taxon>
        <taxon>Pseudomonadati</taxon>
        <taxon>Pseudomonadota</taxon>
        <taxon>Alphaproteobacteria</taxon>
        <taxon>Hyphomicrobiales</taxon>
        <taxon>Alsobacteraceae</taxon>
        <taxon>Alsobacter</taxon>
    </lineage>
</organism>
<name>A0AAU7J9I1_9HYPH</name>
<sequence length="231" mass="25173">MSEPLVLIPGLNCTPALFAPQAERFGHDRPIVFADNRQDATIAAMAGRLLGQAPPRFALAGLSMGGYVALEIMRLAPHRVSRLALLDTSARPDTEEATMRRRRLMALAEEGEFDKVHDALWAALVHPSRRDDEELEGIVRTMMLETGPEAFVRQERAVIGRADSRPYLKAIGVPTLILVGEEDAITPVDKAEELQAGVEGAELVVVPECGHLSTLERPDAVNEALGAWLAR</sequence>
<gene>
    <name evidence="2" type="ORF">ABEG18_13390</name>
</gene>
<dbReference type="PANTHER" id="PTHR43433:SF4">
    <property type="entry name" value="NON-HEME CHLOROPEROXIDASE-RELATED"/>
    <property type="match status" value="1"/>
</dbReference>
<dbReference type="InterPro" id="IPR000073">
    <property type="entry name" value="AB_hydrolase_1"/>
</dbReference>
<protein>
    <submittedName>
        <fullName evidence="2">Alpha/beta fold hydrolase</fullName>
    </submittedName>
</protein>
<proteinExistence type="predicted"/>
<dbReference type="PRINTS" id="PR00111">
    <property type="entry name" value="ABHYDROLASE"/>
</dbReference>
<accession>A0AAU7J9I1</accession>
<keyword evidence="2" id="KW-0378">Hydrolase</keyword>
<feature type="domain" description="AB hydrolase-1" evidence="1">
    <location>
        <begin position="22"/>
        <end position="224"/>
    </location>
</feature>
<evidence type="ECO:0000259" key="1">
    <source>
        <dbReference type="Pfam" id="PF12697"/>
    </source>
</evidence>
<dbReference type="InterPro" id="IPR050471">
    <property type="entry name" value="AB_hydrolase"/>
</dbReference>
<reference evidence="2" key="1">
    <citation type="submission" date="2024-05" db="EMBL/GenBank/DDBJ databases">
        <authorList>
            <person name="Kim S."/>
            <person name="Heo J."/>
            <person name="Choi H."/>
            <person name="Choi Y."/>
            <person name="Kwon S.-W."/>
            <person name="Kim Y."/>
        </authorList>
    </citation>
    <scope>NUCLEOTIDE SEQUENCE</scope>
    <source>
        <strain evidence="2">KACC 23698</strain>
    </source>
</reference>
<evidence type="ECO:0000313" key="2">
    <source>
        <dbReference type="EMBL" id="XBO36744.1"/>
    </source>
</evidence>
<dbReference type="GO" id="GO:0016787">
    <property type="term" value="F:hydrolase activity"/>
    <property type="evidence" value="ECO:0007669"/>
    <property type="project" value="UniProtKB-KW"/>
</dbReference>
<dbReference type="Pfam" id="PF12697">
    <property type="entry name" value="Abhydrolase_6"/>
    <property type="match status" value="1"/>
</dbReference>
<dbReference type="AlphaFoldDB" id="A0AAU7J9I1"/>
<dbReference type="InterPro" id="IPR029058">
    <property type="entry name" value="AB_hydrolase_fold"/>
</dbReference>
<dbReference type="RefSeq" id="WP_406853559.1">
    <property type="nucleotide sequence ID" value="NZ_CP157484.1"/>
</dbReference>
<dbReference type="PANTHER" id="PTHR43433">
    <property type="entry name" value="HYDROLASE, ALPHA/BETA FOLD FAMILY PROTEIN"/>
    <property type="match status" value="1"/>
</dbReference>
<dbReference type="EMBL" id="CP157484">
    <property type="protein sequence ID" value="XBO36744.1"/>
    <property type="molecule type" value="Genomic_DNA"/>
</dbReference>
<dbReference type="SUPFAM" id="SSF53474">
    <property type="entry name" value="alpha/beta-Hydrolases"/>
    <property type="match status" value="1"/>
</dbReference>